<dbReference type="GO" id="GO:0010571">
    <property type="term" value="P:positive regulation of nuclear cell cycle DNA replication"/>
    <property type="evidence" value="ECO:0007669"/>
    <property type="project" value="TreeGrafter"/>
</dbReference>
<name>A0A7R8UYS9_HERIL</name>
<evidence type="ECO:0000313" key="8">
    <source>
        <dbReference type="Proteomes" id="UP000594454"/>
    </source>
</evidence>
<feature type="region of interest" description="Disordered" evidence="5">
    <location>
        <begin position="559"/>
        <end position="635"/>
    </location>
</feature>
<sequence>MKPQSEVKCSRVANVKTSKCKVVKSLKPLVNFRFYLDIEKHNVSLKIESKIKELGGSIEFLLTKDVTHFITDRVLENKDPFVNSPSAPASPRTSLSNYSETGSNASAGNDSKRGGKIKSRADAMLQRARKVTTESERPPLLSRSPSQVARRWGTPIWDTEHALKYFDKVYNAIKEHYKGEFPPKSKEKAGNAKVLKGNFIKIESFHKQYRPYYNLLKGKWPEINLQSDENIGAFAYANDRSSRHSRSVKATQGNLQESKKSQDSTMTRKNRSTKHIRVQPSSRITSEKQCGFCEICRVEYDVLTVHLKTDEHVNYVKNDRNFLELDSLIKSSANVNKFLSINKTLFNGSDCEIFPKRSRRHTATNNRYVHNNSQSEVEPVKTAIVELGKKSLSEPNNYSRYTRQSFSRQSINLPPQSLVNRNEGDKKSQSEIMGAVVRARRESVKKINYAEAGEEDEENSNDAIFSNLQSKRTKVAKPAIVKIEESPDVKSKRPISTVMYKVVDAKTDNALDKKEPLAEKNSEQPAPLIVKFRKVRQTELAILNGEAVNFMFPPKMSSDIPTDVDRHTTSESRTTHSSDFSSSEKICGTSKRKSSIVSQGTEDSRDSSSGKRKKVNNSFTEPASNNVIADQEKLEDSGCDRRVKRNRKRRFRRAPIQPRGRRRIKQEPAEPEEEQAVTQIVTSPPEDRMGEKKEVCNLASILQNELGKYKFAFERVPYSEPWYNVFHRQDECKEETFEYYGNTVYRKLPYEMGPLPPLPANCSCLQSKSEGDKPSNPDLPINAEQEDSSPSSTEQNESETASIKMENPRKSKSPNKKKKKYKRPTAAILNMEMPRKSPREHPSTLAILSCLINRREDKSSNVRKTEKTEEEKSSTAPKKIEKVQEEKPATAQKDEKSEEDTPKPNEVEIRVETPKEQTTMQISPQIGESVKRLRRGEKLLENKRIKCEPIPDKIPPKIKRAVGRPRKQFTLLKPTETNPNEKRKARQQEFVDVNRLQRKIDLFLSLTPSHLDFDEDEGLPISEDKNEIVDNFRYETNLSELVLNNAHANDATNASSANPPKAITSRLRFYKLFTMNKKVKVNRTGWPKKRRVITRQQNTVKMPVLNGLATTVDTPNQTVEKLNNEVEIPTQSPITPPETDVEDKNECDCNSVTTALRDENTNLTFASDRAENSDMFTVSSDSLDTVLDVGSQIKTEIQKEIIASRKCKVNICNKLPPDVKIRKSSRISFRRGKHLYLSRSVHNVKTERPDVEEESEPCTPHSVTPTDITMKTSSSPTPSQQRPIKSSPALVCPISPRRLRKPRGRWYRER</sequence>
<evidence type="ECO:0000256" key="1">
    <source>
        <dbReference type="ARBA" id="ARBA00022723"/>
    </source>
</evidence>
<feature type="compositionally biased region" description="Basic and acidic residues" evidence="5">
    <location>
        <begin position="563"/>
        <end position="576"/>
    </location>
</feature>
<dbReference type="FunFam" id="6.10.250.3410:FF:000001">
    <property type="entry name" value="Protein DBF4 homolog A"/>
    <property type="match status" value="1"/>
</dbReference>
<keyword evidence="3" id="KW-0862">Zinc</keyword>
<feature type="region of interest" description="Disordered" evidence="5">
    <location>
        <begin position="80"/>
        <end position="145"/>
    </location>
</feature>
<dbReference type="SMART" id="SM00586">
    <property type="entry name" value="ZnF_DBF"/>
    <property type="match status" value="1"/>
</dbReference>
<dbReference type="InterPro" id="IPR051590">
    <property type="entry name" value="Replication_Regulatory_Kinase"/>
</dbReference>
<feature type="compositionally biased region" description="Low complexity" evidence="5">
    <location>
        <begin position="1272"/>
        <end position="1281"/>
    </location>
</feature>
<dbReference type="InParanoid" id="A0A7R8UYS9"/>
<evidence type="ECO:0000256" key="4">
    <source>
        <dbReference type="PROSITE-ProRule" id="PRU00600"/>
    </source>
</evidence>
<organism evidence="7 8">
    <name type="scientific">Hermetia illucens</name>
    <name type="common">Black soldier fly</name>
    <dbReference type="NCBI Taxonomy" id="343691"/>
    <lineage>
        <taxon>Eukaryota</taxon>
        <taxon>Metazoa</taxon>
        <taxon>Ecdysozoa</taxon>
        <taxon>Arthropoda</taxon>
        <taxon>Hexapoda</taxon>
        <taxon>Insecta</taxon>
        <taxon>Pterygota</taxon>
        <taxon>Neoptera</taxon>
        <taxon>Endopterygota</taxon>
        <taxon>Diptera</taxon>
        <taxon>Brachycera</taxon>
        <taxon>Stratiomyomorpha</taxon>
        <taxon>Stratiomyidae</taxon>
        <taxon>Hermetiinae</taxon>
        <taxon>Hermetia</taxon>
    </lineage>
</organism>
<dbReference type="Proteomes" id="UP000594454">
    <property type="component" value="Chromosome 4"/>
</dbReference>
<gene>
    <name evidence="7" type="ORF">HERILL_LOCUS11627</name>
</gene>
<feature type="compositionally biased region" description="Basic residues" evidence="5">
    <location>
        <begin position="810"/>
        <end position="823"/>
    </location>
</feature>
<feature type="region of interest" description="Disordered" evidence="5">
    <location>
        <begin position="242"/>
        <end position="274"/>
    </location>
</feature>
<keyword evidence="1" id="KW-0479">Metal-binding</keyword>
<dbReference type="EMBL" id="LR899012">
    <property type="protein sequence ID" value="CAD7089046.1"/>
    <property type="molecule type" value="Genomic_DNA"/>
</dbReference>
<feature type="region of interest" description="Disordered" evidence="5">
    <location>
        <begin position="657"/>
        <end position="679"/>
    </location>
</feature>
<dbReference type="GO" id="GO:0043539">
    <property type="term" value="F:protein serine/threonine kinase activator activity"/>
    <property type="evidence" value="ECO:0007669"/>
    <property type="project" value="TreeGrafter"/>
</dbReference>
<evidence type="ECO:0000256" key="3">
    <source>
        <dbReference type="ARBA" id="ARBA00022833"/>
    </source>
</evidence>
<feature type="region of interest" description="Disordered" evidence="5">
    <location>
        <begin position="763"/>
        <end position="843"/>
    </location>
</feature>
<proteinExistence type="predicted"/>
<evidence type="ECO:0000313" key="7">
    <source>
        <dbReference type="EMBL" id="CAD7089046.1"/>
    </source>
</evidence>
<protein>
    <recommendedName>
        <fullName evidence="6">DBF4-type domain-containing protein</fullName>
    </recommendedName>
</protein>
<dbReference type="InterPro" id="IPR038545">
    <property type="entry name" value="Znf_DBF_sf"/>
</dbReference>
<dbReference type="Pfam" id="PF07535">
    <property type="entry name" value="zf-DBF"/>
    <property type="match status" value="1"/>
</dbReference>
<feature type="compositionally biased region" description="Polar residues" evidence="5">
    <location>
        <begin position="616"/>
        <end position="628"/>
    </location>
</feature>
<dbReference type="PROSITE" id="PS51265">
    <property type="entry name" value="ZF_DBF4"/>
    <property type="match status" value="1"/>
</dbReference>
<dbReference type="OMA" id="CEMCKLH"/>
<dbReference type="GO" id="GO:0008270">
    <property type="term" value="F:zinc ion binding"/>
    <property type="evidence" value="ECO:0007669"/>
    <property type="project" value="UniProtKB-KW"/>
</dbReference>
<feature type="compositionally biased region" description="Polar residues" evidence="5">
    <location>
        <begin position="788"/>
        <end position="801"/>
    </location>
</feature>
<dbReference type="GO" id="GO:0003676">
    <property type="term" value="F:nucleic acid binding"/>
    <property type="evidence" value="ECO:0007669"/>
    <property type="project" value="InterPro"/>
</dbReference>
<dbReference type="GO" id="GO:1901987">
    <property type="term" value="P:regulation of cell cycle phase transition"/>
    <property type="evidence" value="ECO:0007669"/>
    <property type="project" value="TreeGrafter"/>
</dbReference>
<dbReference type="GO" id="GO:0031431">
    <property type="term" value="C:Dbf4-dependent protein kinase complex"/>
    <property type="evidence" value="ECO:0007669"/>
    <property type="project" value="TreeGrafter"/>
</dbReference>
<accession>A0A7R8UYS9</accession>
<reference evidence="7 8" key="1">
    <citation type="submission" date="2020-11" db="EMBL/GenBank/DDBJ databases">
        <authorList>
            <person name="Wallbank WR R."/>
            <person name="Pardo Diaz C."/>
            <person name="Kozak K."/>
            <person name="Martin S."/>
            <person name="Jiggins C."/>
            <person name="Moest M."/>
            <person name="Warren A I."/>
            <person name="Generalovic N T."/>
            <person name="Byers J.R.P. K."/>
            <person name="Montejo-Kovacevich G."/>
            <person name="Yen C E."/>
        </authorList>
    </citation>
    <scope>NUCLEOTIDE SEQUENCE [LARGE SCALE GENOMIC DNA]</scope>
</reference>
<feature type="compositionally biased region" description="Polar residues" evidence="5">
    <location>
        <begin position="1261"/>
        <end position="1271"/>
    </location>
</feature>
<dbReference type="PANTHER" id="PTHR15375:SF26">
    <property type="entry name" value="PROTEIN CHIFFON"/>
    <property type="match status" value="1"/>
</dbReference>
<feature type="region of interest" description="Disordered" evidence="5">
    <location>
        <begin position="1245"/>
        <end position="1310"/>
    </location>
</feature>
<keyword evidence="8" id="KW-1185">Reference proteome</keyword>
<feature type="region of interest" description="Disordered" evidence="5">
    <location>
        <begin position="858"/>
        <end position="911"/>
    </location>
</feature>
<keyword evidence="2 4" id="KW-0863">Zinc-finger</keyword>
<evidence type="ECO:0000256" key="5">
    <source>
        <dbReference type="SAM" id="MobiDB-lite"/>
    </source>
</evidence>
<dbReference type="PANTHER" id="PTHR15375">
    <property type="entry name" value="ACTIVATOR OF S-PHASE KINASE-RELATED"/>
    <property type="match status" value="1"/>
</dbReference>
<feature type="compositionally biased region" description="Basic residues" evidence="5">
    <location>
        <begin position="1297"/>
        <end position="1310"/>
    </location>
</feature>
<feature type="compositionally biased region" description="Polar residues" evidence="5">
    <location>
        <begin position="83"/>
        <end position="109"/>
    </location>
</feature>
<dbReference type="Gene3D" id="6.10.250.3410">
    <property type="entry name" value="DBF zinc finger"/>
    <property type="match status" value="1"/>
</dbReference>
<feature type="compositionally biased region" description="Basic and acidic residues" evidence="5">
    <location>
        <begin position="833"/>
        <end position="842"/>
    </location>
</feature>
<evidence type="ECO:0000259" key="6">
    <source>
        <dbReference type="PROSITE" id="PS51265"/>
    </source>
</evidence>
<dbReference type="InterPro" id="IPR006572">
    <property type="entry name" value="Znf_DBF"/>
</dbReference>
<dbReference type="FunCoup" id="A0A7R8UYS9">
    <property type="interactions" value="61"/>
</dbReference>
<evidence type="ECO:0000256" key="2">
    <source>
        <dbReference type="ARBA" id="ARBA00022771"/>
    </source>
</evidence>
<feature type="domain" description="DBF4-type" evidence="6">
    <location>
        <begin position="286"/>
        <end position="335"/>
    </location>
</feature>
<dbReference type="OrthoDB" id="21380at2759"/>